<gene>
    <name evidence="1" type="ORF">TNCT_530861</name>
</gene>
<evidence type="ECO:0000313" key="1">
    <source>
        <dbReference type="EMBL" id="GFQ94696.1"/>
    </source>
</evidence>
<dbReference type="OrthoDB" id="6435962at2759"/>
<dbReference type="AlphaFoldDB" id="A0A8X6L440"/>
<organism evidence="1 2">
    <name type="scientific">Trichonephila clavata</name>
    <name type="common">Joro spider</name>
    <name type="synonym">Nephila clavata</name>
    <dbReference type="NCBI Taxonomy" id="2740835"/>
    <lineage>
        <taxon>Eukaryota</taxon>
        <taxon>Metazoa</taxon>
        <taxon>Ecdysozoa</taxon>
        <taxon>Arthropoda</taxon>
        <taxon>Chelicerata</taxon>
        <taxon>Arachnida</taxon>
        <taxon>Araneae</taxon>
        <taxon>Araneomorphae</taxon>
        <taxon>Entelegynae</taxon>
        <taxon>Araneoidea</taxon>
        <taxon>Nephilidae</taxon>
        <taxon>Trichonephila</taxon>
    </lineage>
</organism>
<dbReference type="Proteomes" id="UP000887116">
    <property type="component" value="Unassembled WGS sequence"/>
</dbReference>
<protein>
    <submittedName>
        <fullName evidence="1">Uncharacterized protein</fullName>
    </submittedName>
</protein>
<dbReference type="EMBL" id="BMAO01024346">
    <property type="protein sequence ID" value="GFQ94696.1"/>
    <property type="molecule type" value="Genomic_DNA"/>
</dbReference>
<keyword evidence="2" id="KW-1185">Reference proteome</keyword>
<evidence type="ECO:0000313" key="2">
    <source>
        <dbReference type="Proteomes" id="UP000887116"/>
    </source>
</evidence>
<name>A0A8X6L440_TRICU</name>
<reference evidence="1" key="1">
    <citation type="submission" date="2020-07" db="EMBL/GenBank/DDBJ databases">
        <title>Multicomponent nature underlies the extraordinary mechanical properties of spider dragline silk.</title>
        <authorList>
            <person name="Kono N."/>
            <person name="Nakamura H."/>
            <person name="Mori M."/>
            <person name="Yoshida Y."/>
            <person name="Ohtoshi R."/>
            <person name="Malay A.D."/>
            <person name="Moran D.A.P."/>
            <person name="Tomita M."/>
            <person name="Numata K."/>
            <person name="Arakawa K."/>
        </authorList>
    </citation>
    <scope>NUCLEOTIDE SEQUENCE</scope>
</reference>
<accession>A0A8X6L440</accession>
<proteinExistence type="predicted"/>
<sequence length="398" mass="45742">MSPSHVDRDALIAEKITNVLEQDLKHYISKVYGVSSVFQPKDREKINKFKRYVKETLTTTVCALDEGLNDLIMSIRNREATAGGTVAANSAATQIDTPLGDLFASTLIEQASKISASMESINLEFPTVEKNFLGQLSDKKAYRLGLIQDILWFNEFYSKKIKVFFIDMEEHLKKILSGISVEGKEDFSLEEREVDLVLNSKPLVNTIMVEMKSNDIIENFWKQFIDKYFSGKVSSANTESSTRLNKESEYEVSPYINTYVEWKYSVNEYLIKDIEQIVSDFVKIITGDGAGENETFSSSALICMEHFEELRRKIDEESSRPEKEIESEIGQFIELADSNEQRVKGRVLKAEALESCKFFMRSQREDMIKYVNKQQKSILTKGFTFENLRKYSSHENDY</sequence>
<comment type="caution">
    <text evidence="1">The sequence shown here is derived from an EMBL/GenBank/DDBJ whole genome shotgun (WGS) entry which is preliminary data.</text>
</comment>